<feature type="coiled-coil region" evidence="5">
    <location>
        <begin position="224"/>
        <end position="293"/>
    </location>
</feature>
<evidence type="ECO:0000256" key="2">
    <source>
        <dbReference type="ARBA" id="ARBA00022490"/>
    </source>
</evidence>
<evidence type="ECO:0000256" key="4">
    <source>
        <dbReference type="ARBA" id="ARBA00023212"/>
    </source>
</evidence>
<accession>A0A0D6M3M5</accession>
<dbReference type="GO" id="GO:0034454">
    <property type="term" value="P:microtubule anchoring at centrosome"/>
    <property type="evidence" value="ECO:0007669"/>
    <property type="project" value="TreeGrafter"/>
</dbReference>
<evidence type="ECO:0000256" key="6">
    <source>
        <dbReference type="SAM" id="MobiDB-lite"/>
    </source>
</evidence>
<reference evidence="7 8" key="1">
    <citation type="submission" date="2013-05" db="EMBL/GenBank/DDBJ databases">
        <title>Draft genome of the parasitic nematode Anyclostoma ceylanicum.</title>
        <authorList>
            <person name="Mitreva M."/>
        </authorList>
    </citation>
    <scope>NUCLEOTIDE SEQUENCE [LARGE SCALE GENOMIC DNA]</scope>
</reference>
<evidence type="ECO:0000313" key="8">
    <source>
        <dbReference type="Proteomes" id="UP000054495"/>
    </source>
</evidence>
<feature type="coiled-coil region" evidence="5">
    <location>
        <begin position="664"/>
        <end position="705"/>
    </location>
</feature>
<evidence type="ECO:0000256" key="1">
    <source>
        <dbReference type="ARBA" id="ARBA00004300"/>
    </source>
</evidence>
<organism evidence="7 8">
    <name type="scientific">Ancylostoma ceylanicum</name>
    <dbReference type="NCBI Taxonomy" id="53326"/>
    <lineage>
        <taxon>Eukaryota</taxon>
        <taxon>Metazoa</taxon>
        <taxon>Ecdysozoa</taxon>
        <taxon>Nematoda</taxon>
        <taxon>Chromadorea</taxon>
        <taxon>Rhabditida</taxon>
        <taxon>Rhabditina</taxon>
        <taxon>Rhabditomorpha</taxon>
        <taxon>Strongyloidea</taxon>
        <taxon>Ancylostomatidae</taxon>
        <taxon>Ancylostomatinae</taxon>
        <taxon>Ancylostoma</taxon>
    </lineage>
</organism>
<feature type="coiled-coil region" evidence="5">
    <location>
        <begin position="473"/>
        <end position="500"/>
    </location>
</feature>
<feature type="region of interest" description="Disordered" evidence="6">
    <location>
        <begin position="526"/>
        <end position="556"/>
    </location>
</feature>
<gene>
    <name evidence="7" type="ORF">ANCCEY_02825</name>
</gene>
<sequence>MNIPISKLTRYETRLLCENTTDLVQLSVVDINGLFERADVERTGRVSVQQFLAQYRLQKRLSAEVHFIADSFVSSLNLFEALDSTNSGSIDSHDLLEYWNKAGLRIDEGIAVLKESGQPMSGSINAVYLSGFLERELSRSTSEAPVSVKAAIIALHCCIDNLRCMVREGESRAEHLHKQLQLANQRRTLLIEELEHNQISIEQGYEARLRETEERYRARYLQMEDKFRLDKREIQNEVEQLEEELSRLRQVETSAKNKAMLLERQNSRLLEENREQSEAISHLEQLNRQLRTELSKAMQPRPVEDNTQLIMYKQKLEIVVAHNKRLRERIQDLTASQKKKAKASDGEPLTSRWSGAFRSQSGRLGSELNRLRNEHKQELIAVRQTAAKTLAEALNDQQKQLNLQLERERRQWEVRLVSEKNQLEKNFAEEKMKLMNRLQEDFDAELQRISSIVNRPENGSATEHYKRQIKTLETSLESQKKSYERRLAELRERFKNSIRSHNNVYVSEGNTPNFFSLVEKYKNAAPSPSNTIEPYASSRSSLSVEKRSQPPAHPFQRSFSNMVGRCEKCELAEMRLREIYHTVIGDHTLAESGIEDLGSSAGSLADDKIVLKREVRKLKGRLEATKDKLAELRVLLSMPSSRYKCSLGGSEGSGGDLRRAPFRVAEATGIIEKLESENVILEARLSEAQQLIKTLVEQYNTQLDETARVGAVLRDVYLHPNVSSDISQKTPS</sequence>
<evidence type="ECO:0000256" key="3">
    <source>
        <dbReference type="ARBA" id="ARBA00022553"/>
    </source>
</evidence>
<comment type="subcellular location">
    <subcellularLocation>
        <location evidence="1">Cytoplasm</location>
        <location evidence="1">Cytoskeleton</location>
        <location evidence="1">Microtubule organizing center</location>
        <location evidence="1">Centrosome</location>
    </subcellularLocation>
</comment>
<proteinExistence type="predicted"/>
<feature type="region of interest" description="Disordered" evidence="6">
    <location>
        <begin position="334"/>
        <end position="356"/>
    </location>
</feature>
<dbReference type="InterPro" id="IPR011992">
    <property type="entry name" value="EF-hand-dom_pair"/>
</dbReference>
<keyword evidence="3" id="KW-0597">Phosphoprotein</keyword>
<evidence type="ECO:0000313" key="7">
    <source>
        <dbReference type="EMBL" id="EPB78103.1"/>
    </source>
</evidence>
<keyword evidence="5" id="KW-0175">Coiled coil</keyword>
<evidence type="ECO:0000256" key="5">
    <source>
        <dbReference type="SAM" id="Coils"/>
    </source>
</evidence>
<evidence type="ECO:0008006" key="9">
    <source>
        <dbReference type="Google" id="ProtNLM"/>
    </source>
</evidence>
<feature type="coiled-coil region" evidence="5">
    <location>
        <begin position="608"/>
        <end position="635"/>
    </location>
</feature>
<feature type="coiled-coil region" evidence="5">
    <location>
        <begin position="391"/>
        <end position="422"/>
    </location>
</feature>
<keyword evidence="8" id="KW-1185">Reference proteome</keyword>
<protein>
    <recommendedName>
        <fullName evidence="9">EF-hand domain-containing protein</fullName>
    </recommendedName>
</protein>
<dbReference type="PANTHER" id="PTHR18905:SF13">
    <property type="entry name" value="NON-CENTROSOMAL MICROTUBULE ARRAY"/>
    <property type="match status" value="1"/>
</dbReference>
<dbReference type="GO" id="GO:0005813">
    <property type="term" value="C:centrosome"/>
    <property type="evidence" value="ECO:0007669"/>
    <property type="project" value="UniProtKB-SubCell"/>
</dbReference>
<keyword evidence="4" id="KW-0206">Cytoskeleton</keyword>
<dbReference type="AlphaFoldDB" id="A0A0D6M3M5"/>
<dbReference type="Proteomes" id="UP000054495">
    <property type="component" value="Unassembled WGS sequence"/>
</dbReference>
<keyword evidence="2" id="KW-0963">Cytoplasm</keyword>
<dbReference type="PANTHER" id="PTHR18905">
    <property type="entry name" value="NINEIN"/>
    <property type="match status" value="1"/>
</dbReference>
<dbReference type="EMBL" id="KE124820">
    <property type="protein sequence ID" value="EPB78103.1"/>
    <property type="molecule type" value="Genomic_DNA"/>
</dbReference>
<dbReference type="SUPFAM" id="SSF47473">
    <property type="entry name" value="EF-hand"/>
    <property type="match status" value="1"/>
</dbReference>
<dbReference type="Gene3D" id="1.10.238.10">
    <property type="entry name" value="EF-hand"/>
    <property type="match status" value="1"/>
</dbReference>
<name>A0A0D6M3M5_9BILA</name>